<dbReference type="AlphaFoldDB" id="A0A161P6E2"/>
<organism evidence="3 4">
    <name type="scientific">Alkalihalobacillus trypoxylicola</name>
    <dbReference type="NCBI Taxonomy" id="519424"/>
    <lineage>
        <taxon>Bacteria</taxon>
        <taxon>Bacillati</taxon>
        <taxon>Bacillota</taxon>
        <taxon>Bacilli</taxon>
        <taxon>Bacillales</taxon>
        <taxon>Bacillaceae</taxon>
        <taxon>Alkalihalobacillus</taxon>
    </lineage>
</organism>
<dbReference type="OrthoDB" id="9814858at2"/>
<accession>A0A161P6E2</accession>
<dbReference type="GO" id="GO:0046491">
    <property type="term" value="P:L-methylmalonyl-CoA metabolic process"/>
    <property type="evidence" value="ECO:0007669"/>
    <property type="project" value="TreeGrafter"/>
</dbReference>
<dbReference type="Gene3D" id="3.10.180.10">
    <property type="entry name" value="2,3-Dihydroxybiphenyl 1,2-Dioxygenase, domain 1"/>
    <property type="match status" value="1"/>
</dbReference>
<dbReference type="GO" id="GO:0004493">
    <property type="term" value="F:methylmalonyl-CoA epimerase activity"/>
    <property type="evidence" value="ECO:0007669"/>
    <property type="project" value="TreeGrafter"/>
</dbReference>
<dbReference type="RefSeq" id="WP_061950078.1">
    <property type="nucleotide sequence ID" value="NZ_LTAO01000038.1"/>
</dbReference>
<protein>
    <recommendedName>
        <fullName evidence="2">VOC domain-containing protein</fullName>
    </recommendedName>
</protein>
<dbReference type="InterPro" id="IPR029068">
    <property type="entry name" value="Glyas_Bleomycin-R_OHBP_Dase"/>
</dbReference>
<proteinExistence type="predicted"/>
<evidence type="ECO:0000256" key="1">
    <source>
        <dbReference type="ARBA" id="ARBA00022723"/>
    </source>
</evidence>
<gene>
    <name evidence="3" type="ORF">AZF04_12445</name>
</gene>
<dbReference type="InterPro" id="IPR037523">
    <property type="entry name" value="VOC_core"/>
</dbReference>
<dbReference type="EMBL" id="LTAO01000038">
    <property type="protein sequence ID" value="KYG26611.1"/>
    <property type="molecule type" value="Genomic_DNA"/>
</dbReference>
<keyword evidence="1" id="KW-0479">Metal-binding</keyword>
<evidence type="ECO:0000259" key="2">
    <source>
        <dbReference type="PROSITE" id="PS51819"/>
    </source>
</evidence>
<keyword evidence="4" id="KW-1185">Reference proteome</keyword>
<evidence type="ECO:0000313" key="3">
    <source>
        <dbReference type="EMBL" id="KYG26611.1"/>
    </source>
</evidence>
<dbReference type="Proteomes" id="UP000075806">
    <property type="component" value="Unassembled WGS sequence"/>
</dbReference>
<dbReference type="STRING" id="519424.AZF04_12445"/>
<feature type="domain" description="VOC" evidence="2">
    <location>
        <begin position="3"/>
        <end position="118"/>
    </location>
</feature>
<dbReference type="InterPro" id="IPR004360">
    <property type="entry name" value="Glyas_Fos-R_dOase_dom"/>
</dbReference>
<dbReference type="Pfam" id="PF00903">
    <property type="entry name" value="Glyoxalase"/>
    <property type="match status" value="1"/>
</dbReference>
<evidence type="ECO:0000313" key="4">
    <source>
        <dbReference type="Proteomes" id="UP000075806"/>
    </source>
</evidence>
<dbReference type="GO" id="GO:0046872">
    <property type="term" value="F:metal ion binding"/>
    <property type="evidence" value="ECO:0007669"/>
    <property type="project" value="UniProtKB-KW"/>
</dbReference>
<comment type="caution">
    <text evidence="3">The sequence shown here is derived from an EMBL/GenBank/DDBJ whole genome shotgun (WGS) entry which is preliminary data.</text>
</comment>
<dbReference type="PROSITE" id="PS51819">
    <property type="entry name" value="VOC"/>
    <property type="match status" value="1"/>
</dbReference>
<name>A0A161P6E2_9BACI</name>
<dbReference type="InterPro" id="IPR051785">
    <property type="entry name" value="MMCE/EMCE_epimerase"/>
</dbReference>
<sequence>MLKLHHIGIEVKDLKKSLAYYETYSQAKYVNQFKIGKELIIFIQLGELTIELIHSSQKKNKKNPSTIHTALQVENVIDWYESLLKKNLPPSEGPYQLSNGWKVVYYQGPNQELIELIQ</sequence>
<dbReference type="SUPFAM" id="SSF54593">
    <property type="entry name" value="Glyoxalase/Bleomycin resistance protein/Dihydroxybiphenyl dioxygenase"/>
    <property type="match status" value="1"/>
</dbReference>
<reference evidence="3" key="1">
    <citation type="submission" date="2016-02" db="EMBL/GenBank/DDBJ databases">
        <title>Genome sequence of Bacillus trypoxylicola KCTC 13244(T).</title>
        <authorList>
            <person name="Jeong H."/>
            <person name="Park S.-H."/>
            <person name="Choi S.-K."/>
        </authorList>
    </citation>
    <scope>NUCLEOTIDE SEQUENCE [LARGE SCALE GENOMIC DNA]</scope>
    <source>
        <strain evidence="3">KCTC 13244</strain>
    </source>
</reference>
<dbReference type="PANTHER" id="PTHR43048">
    <property type="entry name" value="METHYLMALONYL-COA EPIMERASE"/>
    <property type="match status" value="1"/>
</dbReference>
<dbReference type="PANTHER" id="PTHR43048:SF3">
    <property type="entry name" value="METHYLMALONYL-COA EPIMERASE, MITOCHONDRIAL"/>
    <property type="match status" value="1"/>
</dbReference>